<accession>A0A2M7GAB0</accession>
<reference evidence="2 3" key="1">
    <citation type="submission" date="2017-09" db="EMBL/GenBank/DDBJ databases">
        <title>Depth-based differentiation of microbial function through sediment-hosted aquifers and enrichment of novel symbionts in the deep terrestrial subsurface.</title>
        <authorList>
            <person name="Probst A.J."/>
            <person name="Ladd B."/>
            <person name="Jarett J.K."/>
            <person name="Geller-Mcgrath D.E."/>
            <person name="Sieber C.M."/>
            <person name="Emerson J.B."/>
            <person name="Anantharaman K."/>
            <person name="Thomas B.C."/>
            <person name="Malmstrom R."/>
            <person name="Stieglmeier M."/>
            <person name="Klingl A."/>
            <person name="Woyke T."/>
            <person name="Ryan C.M."/>
            <person name="Banfield J.F."/>
        </authorList>
    </citation>
    <scope>NUCLEOTIDE SEQUENCE [LARGE SCALE GENOMIC DNA]</scope>
    <source>
        <strain evidence="2">CG17_big_fil_post_rev_8_21_14_2_50_48_46</strain>
    </source>
</reference>
<evidence type="ECO:0000313" key="3">
    <source>
        <dbReference type="Proteomes" id="UP000231019"/>
    </source>
</evidence>
<dbReference type="EMBL" id="PFFQ01000006">
    <property type="protein sequence ID" value="PIW19034.1"/>
    <property type="molecule type" value="Genomic_DNA"/>
</dbReference>
<comment type="caution">
    <text evidence="2">The sequence shown here is derived from an EMBL/GenBank/DDBJ whole genome shotgun (WGS) entry which is preliminary data.</text>
</comment>
<feature type="region of interest" description="Disordered" evidence="1">
    <location>
        <begin position="702"/>
        <end position="767"/>
    </location>
</feature>
<feature type="compositionally biased region" description="Low complexity" evidence="1">
    <location>
        <begin position="876"/>
        <end position="900"/>
    </location>
</feature>
<feature type="compositionally biased region" description="Basic and acidic residues" evidence="1">
    <location>
        <begin position="308"/>
        <end position="325"/>
    </location>
</feature>
<feature type="region of interest" description="Disordered" evidence="1">
    <location>
        <begin position="876"/>
        <end position="922"/>
    </location>
</feature>
<gene>
    <name evidence="2" type="ORF">COW36_02680</name>
</gene>
<evidence type="ECO:0000256" key="1">
    <source>
        <dbReference type="SAM" id="MobiDB-lite"/>
    </source>
</evidence>
<organism evidence="2 3">
    <name type="scientific">bacterium (Candidatus Blackallbacteria) CG17_big_fil_post_rev_8_21_14_2_50_48_46</name>
    <dbReference type="NCBI Taxonomy" id="2014261"/>
    <lineage>
        <taxon>Bacteria</taxon>
        <taxon>Candidatus Blackallbacteria</taxon>
    </lineage>
</organism>
<feature type="compositionally biased region" description="Low complexity" evidence="1">
    <location>
        <begin position="330"/>
        <end position="377"/>
    </location>
</feature>
<name>A0A2M7GAB0_9BACT</name>
<dbReference type="AlphaFoldDB" id="A0A2M7GAB0"/>
<feature type="compositionally biased region" description="Polar residues" evidence="1">
    <location>
        <begin position="499"/>
        <end position="508"/>
    </location>
</feature>
<dbReference type="Proteomes" id="UP000231019">
    <property type="component" value="Unassembled WGS sequence"/>
</dbReference>
<feature type="compositionally biased region" description="Low complexity" evidence="1">
    <location>
        <begin position="520"/>
        <end position="530"/>
    </location>
</feature>
<feature type="region of interest" description="Disordered" evidence="1">
    <location>
        <begin position="499"/>
        <end position="568"/>
    </location>
</feature>
<feature type="region of interest" description="Disordered" evidence="1">
    <location>
        <begin position="306"/>
        <end position="377"/>
    </location>
</feature>
<protein>
    <submittedName>
        <fullName evidence="2">Uncharacterized protein</fullName>
    </submittedName>
</protein>
<sequence length="1095" mass="117514">MSSNVQFSGNNRQVPDYVLNSPRENVFEKNNVRFRINGQYLTDFSDKGIKSFIKDNYNSKTGFLGGLGLGWGGKDLDFKEVKAFIQATAANAEKLQGATFDLTDPELGLFDDDDITVKDIQHSFSLQFKEDVGKSSTEVSFVDATGGSYDYRTATQAEKKTGEALKKVEGQNAKLKESHDDAVHARNKIADRIGDDAVSKLAEIDGRLVDIDENIASVDSDIKSTQERLSQGHVDGAERRQLSLALRGMKAEREDLLKDKEKLNKELKEKHGFWSFVGGGSTLEDLRRANREVELARKRMEAFQPQLEEARSAHQKATERRKAVEAGKSLAELDAAEAPPAAQPPAEEAPASPADTAAPAAEQPVAPQAPAQPAAAPPDLALEQDVQRLLTASPAQQLEAINKIPAEKRQAFLQITDDYIRAAAPDNPLGLGAEDFQAISQLKNASASLRLNALLSWPDSQDEYLSKRDNRIKQEILSQLNEQLFAQQLAQQAQTLRSKLAGSTSQEEVFTPPGAEETIPAPQAAAQPTAPVAPPQAPSVPAAEQPVVPPAQPQQPVAPQAGEGEGFPIAPNPLVTEVPTAAESPTAIDLQAFLQLTPQQQLQRFRDLNPADQAQVFKSLDTQGKAQVLLHVTTQAIDNQTMRSLLIGQMSPEEKTQVAAIYQSVLQETAGQNFSQTTELNLLVGELGEKATVAPLSEAPAQPVVAPQAPEVKAQAPAQPVPQTGASDAPVSAPIVEEPAVSPQTPKQPVAPAAEKPPVAPSTKPAAPPAFKAQDFLNLPAEEALDKFPSLNKAQQKEVFKLYNDQAKTEILLALTLRTPNEAARNELIKTMSPAEKQAAAGILMESLPAVQGYPDVAAGMTAVLNALGIAPDQVQPTAQAPQAPASQAPAGPTAPGAQPTDLGQINLAPAGPQAPGPAAAPKLDQNAELAELGKNLKNKTYFGYGGLAEPQKVSELAEQIWVNGTAKNRNDLAKLLVDNGQSAELGRILGNLGVTDQEVVSVVSNPQFPSSRFMKDIDDGRSFLILYSLAGAASKGDKAAQKVISTTLDDYMKGMDRETPIKRMKNQAMAEGIWNKMPQEIRTKADKMLSSWWN</sequence>
<feature type="compositionally biased region" description="Low complexity" evidence="1">
    <location>
        <begin position="702"/>
        <end position="723"/>
    </location>
</feature>
<proteinExistence type="predicted"/>
<evidence type="ECO:0000313" key="2">
    <source>
        <dbReference type="EMBL" id="PIW19034.1"/>
    </source>
</evidence>
<feature type="compositionally biased region" description="Low complexity" evidence="1">
    <location>
        <begin position="747"/>
        <end position="757"/>
    </location>
</feature>
<feature type="compositionally biased region" description="Low complexity" evidence="1">
    <location>
        <begin position="909"/>
        <end position="922"/>
    </location>
</feature>